<evidence type="ECO:0000256" key="6">
    <source>
        <dbReference type="SAM" id="Phobius"/>
    </source>
</evidence>
<dbReference type="GO" id="GO:0016020">
    <property type="term" value="C:membrane"/>
    <property type="evidence" value="ECO:0007669"/>
    <property type="project" value="UniProtKB-SubCell"/>
</dbReference>
<dbReference type="STRING" id="1000565.METUNv1_00462"/>
<dbReference type="RefSeq" id="WP_008058425.1">
    <property type="nucleotide sequence ID" value="NZ_AFHG01000029.1"/>
</dbReference>
<evidence type="ECO:0000256" key="5">
    <source>
        <dbReference type="SAM" id="MobiDB-lite"/>
    </source>
</evidence>
<name>F5R8I6_METUF</name>
<feature type="region of interest" description="Disordered" evidence="5">
    <location>
        <begin position="119"/>
        <end position="138"/>
    </location>
</feature>
<evidence type="ECO:0000256" key="2">
    <source>
        <dbReference type="ARBA" id="ARBA00022692"/>
    </source>
</evidence>
<protein>
    <submittedName>
        <fullName evidence="7">Zinc/iron permease</fullName>
    </submittedName>
</protein>
<feature type="transmembrane region" description="Helical" evidence="6">
    <location>
        <begin position="37"/>
        <end position="58"/>
    </location>
</feature>
<evidence type="ECO:0000256" key="1">
    <source>
        <dbReference type="ARBA" id="ARBA00004141"/>
    </source>
</evidence>
<dbReference type="eggNOG" id="COG0428">
    <property type="taxonomic scope" value="Bacteria"/>
</dbReference>
<keyword evidence="2 6" id="KW-0812">Transmembrane</keyword>
<dbReference type="InterPro" id="IPR003689">
    <property type="entry name" value="ZIP"/>
</dbReference>
<dbReference type="Proteomes" id="UP000005019">
    <property type="component" value="Unassembled WGS sequence"/>
</dbReference>
<feature type="transmembrane region" description="Helical" evidence="6">
    <location>
        <begin position="206"/>
        <end position="227"/>
    </location>
</feature>
<evidence type="ECO:0000313" key="8">
    <source>
        <dbReference type="Proteomes" id="UP000005019"/>
    </source>
</evidence>
<feature type="transmembrane region" description="Helical" evidence="6">
    <location>
        <begin position="233"/>
        <end position="254"/>
    </location>
</feature>
<keyword evidence="4 6" id="KW-0472">Membrane</keyword>
<evidence type="ECO:0000256" key="3">
    <source>
        <dbReference type="ARBA" id="ARBA00022989"/>
    </source>
</evidence>
<dbReference type="PANTHER" id="PTHR16950:SF16">
    <property type="entry name" value="ZINC TRANSPORTER ZIP13"/>
    <property type="match status" value="1"/>
</dbReference>
<comment type="caution">
    <text evidence="7">The sequence shown here is derived from an EMBL/GenBank/DDBJ whole genome shotgun (WGS) entry which is preliminary data.</text>
</comment>
<comment type="subcellular location">
    <subcellularLocation>
        <location evidence="1">Membrane</location>
        <topology evidence="1">Multi-pass membrane protein</topology>
    </subcellularLocation>
</comment>
<gene>
    <name evidence="7" type="ORF">METUNv1_00462</name>
</gene>
<feature type="transmembrane region" description="Helical" evidence="6">
    <location>
        <begin position="6"/>
        <end position="25"/>
    </location>
</feature>
<dbReference type="Pfam" id="PF02535">
    <property type="entry name" value="Zip"/>
    <property type="match status" value="1"/>
</dbReference>
<sequence>MSVLAWIVLASLAGGAISVCAAALFGMAVNLQRIPMLISYSVGALLGAALLGVLPQAIEEIGSVEMATSMLLAGILGFFLLEKLVLWRHCHEVSCEAHDPAELAHQAAHEEAHRAEQAALTHAHHVHAHHGHGHGHGNEGARAASLILIGDAFHNFVDGVLIAAAFAQSVPLGIVTATAIVAHEIPQEVGDYLVLLHSGMSRLRALAFNLLSSMATLVGAVGAYFALSLVGDAVPYLLCIAAASMIYVAVADLIPGLHKRAEIGATLQQVLLISLGVGSILLIHHFVDGFAHGH</sequence>
<accession>F5R8I6</accession>
<dbReference type="PANTHER" id="PTHR16950">
    <property type="entry name" value="ZINC TRANSPORTER SLC39A7 HISTIDINE-RICH MEMBRANE PROTEIN KE4"/>
    <property type="match status" value="1"/>
</dbReference>
<reference evidence="7 8" key="1">
    <citation type="journal article" date="2011" name="J. Bacteriol.">
        <title>Genome sequence of Methyloversatilis universalis FAM5T, a methylotrophic representative of the order Rhodocyclales.</title>
        <authorList>
            <person name="Kittichotirat W."/>
            <person name="Good N.M."/>
            <person name="Hall R."/>
            <person name="Bringel F."/>
            <person name="Lajus A."/>
            <person name="Medigue C."/>
            <person name="Smalley N.E."/>
            <person name="Beck D."/>
            <person name="Bumgarner R."/>
            <person name="Vuilleumier S."/>
            <person name="Kalyuzhnaya M.G."/>
        </authorList>
    </citation>
    <scope>NUCLEOTIDE SEQUENCE [LARGE SCALE GENOMIC DNA]</scope>
    <source>
        <strain evidence="8">ATCC BAA-1314 / JCM 13912 / FAM5</strain>
    </source>
</reference>
<keyword evidence="8" id="KW-1185">Reference proteome</keyword>
<dbReference type="EMBL" id="AFHG01000029">
    <property type="protein sequence ID" value="EGK73289.1"/>
    <property type="molecule type" value="Genomic_DNA"/>
</dbReference>
<dbReference type="AlphaFoldDB" id="F5R8I6"/>
<evidence type="ECO:0000313" key="7">
    <source>
        <dbReference type="EMBL" id="EGK73289.1"/>
    </source>
</evidence>
<proteinExistence type="predicted"/>
<feature type="transmembrane region" description="Helical" evidence="6">
    <location>
        <begin position="266"/>
        <end position="287"/>
    </location>
</feature>
<feature type="transmembrane region" description="Helical" evidence="6">
    <location>
        <begin position="64"/>
        <end position="81"/>
    </location>
</feature>
<evidence type="ECO:0000256" key="4">
    <source>
        <dbReference type="ARBA" id="ARBA00023136"/>
    </source>
</evidence>
<keyword evidence="3 6" id="KW-1133">Transmembrane helix</keyword>
<dbReference type="OrthoDB" id="9806593at2"/>
<dbReference type="GO" id="GO:0006882">
    <property type="term" value="P:intracellular zinc ion homeostasis"/>
    <property type="evidence" value="ECO:0007669"/>
    <property type="project" value="TreeGrafter"/>
</dbReference>
<feature type="compositionally biased region" description="Basic residues" evidence="5">
    <location>
        <begin position="122"/>
        <end position="135"/>
    </location>
</feature>
<organism evidence="7 8">
    <name type="scientific">Methyloversatilis universalis (strain ATCC BAA-1314 / DSM 25237 / JCM 13912 / CCUG 52030 / FAM5)</name>
    <dbReference type="NCBI Taxonomy" id="1000565"/>
    <lineage>
        <taxon>Bacteria</taxon>
        <taxon>Pseudomonadati</taxon>
        <taxon>Pseudomonadota</taxon>
        <taxon>Betaproteobacteria</taxon>
        <taxon>Nitrosomonadales</taxon>
        <taxon>Sterolibacteriaceae</taxon>
        <taxon>Methyloversatilis</taxon>
    </lineage>
</organism>
<dbReference type="GO" id="GO:0005385">
    <property type="term" value="F:zinc ion transmembrane transporter activity"/>
    <property type="evidence" value="ECO:0007669"/>
    <property type="project" value="TreeGrafter"/>
</dbReference>